<dbReference type="Gene3D" id="2.30.110.10">
    <property type="entry name" value="Electron Transport, Fmn-binding Protein, Chain A"/>
    <property type="match status" value="1"/>
</dbReference>
<name>A0AA39Y2B0_9PEZI</name>
<sequence>MLYLPGQNSHRLPHDPFKACVVPRPIGWISTTSPTSSSSTQPIHNLAPFSQFNNLTYDPPYVMFASNQTASGSRKDTVRNVETTGKFVWNLATWNLRDKVNITAQQFEYGVDEFAKAGLEKEFSSHLPGDAENPVPMVQRSPVKFECVYHSTLRLPGHPPMGSVDVVIGRVVAVHIADWALTEGRLDVRKTKPIARCGYYEYAVVEKTFEMVIPGMDDMILAGLEGNRDKVEKLKAKL</sequence>
<proteinExistence type="predicted"/>
<gene>
    <name evidence="2" type="ORF">B0T16DRAFT_418099</name>
</gene>
<dbReference type="PANTHER" id="PTHR43812:SF2">
    <property type="entry name" value="FLAVIN REDUCTASE LIKE DOMAIN-CONTAINING PROTEIN"/>
    <property type="match status" value="1"/>
</dbReference>
<feature type="domain" description="Flavin reductase like" evidence="1">
    <location>
        <begin position="19"/>
        <end position="180"/>
    </location>
</feature>
<evidence type="ECO:0000313" key="2">
    <source>
        <dbReference type="EMBL" id="KAK0644698.1"/>
    </source>
</evidence>
<dbReference type="InterPro" id="IPR002563">
    <property type="entry name" value="Flavin_Rdtase-like_dom"/>
</dbReference>
<dbReference type="AlphaFoldDB" id="A0AA39Y2B0"/>
<dbReference type="SUPFAM" id="SSF50475">
    <property type="entry name" value="FMN-binding split barrel"/>
    <property type="match status" value="1"/>
</dbReference>
<organism evidence="2 3">
    <name type="scientific">Cercophora newfieldiana</name>
    <dbReference type="NCBI Taxonomy" id="92897"/>
    <lineage>
        <taxon>Eukaryota</taxon>
        <taxon>Fungi</taxon>
        <taxon>Dikarya</taxon>
        <taxon>Ascomycota</taxon>
        <taxon>Pezizomycotina</taxon>
        <taxon>Sordariomycetes</taxon>
        <taxon>Sordariomycetidae</taxon>
        <taxon>Sordariales</taxon>
        <taxon>Lasiosphaeriaceae</taxon>
        <taxon>Cercophora</taxon>
    </lineage>
</organism>
<dbReference type="Proteomes" id="UP001174936">
    <property type="component" value="Unassembled WGS sequence"/>
</dbReference>
<dbReference type="SMART" id="SM00903">
    <property type="entry name" value="Flavin_Reduct"/>
    <property type="match status" value="1"/>
</dbReference>
<protein>
    <recommendedName>
        <fullName evidence="1">Flavin reductase like domain-containing protein</fullName>
    </recommendedName>
</protein>
<evidence type="ECO:0000259" key="1">
    <source>
        <dbReference type="SMART" id="SM00903"/>
    </source>
</evidence>
<dbReference type="InterPro" id="IPR012349">
    <property type="entry name" value="Split_barrel_FMN-bd"/>
</dbReference>
<comment type="caution">
    <text evidence="2">The sequence shown here is derived from an EMBL/GenBank/DDBJ whole genome shotgun (WGS) entry which is preliminary data.</text>
</comment>
<accession>A0AA39Y2B0</accession>
<dbReference type="Pfam" id="PF01613">
    <property type="entry name" value="Flavin_Reduct"/>
    <property type="match status" value="1"/>
</dbReference>
<dbReference type="GO" id="GO:0010181">
    <property type="term" value="F:FMN binding"/>
    <property type="evidence" value="ECO:0007669"/>
    <property type="project" value="InterPro"/>
</dbReference>
<reference evidence="2" key="1">
    <citation type="submission" date="2023-06" db="EMBL/GenBank/DDBJ databases">
        <title>Genome-scale phylogeny and comparative genomics of the fungal order Sordariales.</title>
        <authorList>
            <consortium name="Lawrence Berkeley National Laboratory"/>
            <person name="Hensen N."/>
            <person name="Bonometti L."/>
            <person name="Westerberg I."/>
            <person name="Brannstrom I.O."/>
            <person name="Guillou S."/>
            <person name="Cros-Aarteil S."/>
            <person name="Calhoun S."/>
            <person name="Haridas S."/>
            <person name="Kuo A."/>
            <person name="Mondo S."/>
            <person name="Pangilinan J."/>
            <person name="Riley R."/>
            <person name="Labutti K."/>
            <person name="Andreopoulos B."/>
            <person name="Lipzen A."/>
            <person name="Chen C."/>
            <person name="Yanf M."/>
            <person name="Daum C."/>
            <person name="Ng V."/>
            <person name="Clum A."/>
            <person name="Steindorff A."/>
            <person name="Ohm R."/>
            <person name="Martin F."/>
            <person name="Silar P."/>
            <person name="Natvig D."/>
            <person name="Lalanne C."/>
            <person name="Gautier V."/>
            <person name="Ament-Velasquez S.L."/>
            <person name="Kruys A."/>
            <person name="Hutchinson M.I."/>
            <person name="Powell A.J."/>
            <person name="Barry K."/>
            <person name="Miller A.N."/>
            <person name="Grigoriev I.V."/>
            <person name="Debuchy R."/>
            <person name="Gladieux P."/>
            <person name="Thoren M.H."/>
            <person name="Johannesson H."/>
        </authorList>
    </citation>
    <scope>NUCLEOTIDE SEQUENCE</scope>
    <source>
        <strain evidence="2">SMH2532-1</strain>
    </source>
</reference>
<dbReference type="EMBL" id="JAULSV010000005">
    <property type="protein sequence ID" value="KAK0644698.1"/>
    <property type="molecule type" value="Genomic_DNA"/>
</dbReference>
<evidence type="ECO:0000313" key="3">
    <source>
        <dbReference type="Proteomes" id="UP001174936"/>
    </source>
</evidence>
<dbReference type="PANTHER" id="PTHR43812">
    <property type="entry name" value="BLR2425 PROTEIN"/>
    <property type="match status" value="1"/>
</dbReference>
<keyword evidence="3" id="KW-1185">Reference proteome</keyword>